<evidence type="ECO:0000256" key="2">
    <source>
        <dbReference type="SAM" id="Phobius"/>
    </source>
</evidence>
<evidence type="ECO:0000313" key="3">
    <source>
        <dbReference type="EMBL" id="KAG1896980.1"/>
    </source>
</evidence>
<keyword evidence="2" id="KW-0472">Membrane</keyword>
<feature type="transmembrane region" description="Helical" evidence="2">
    <location>
        <begin position="565"/>
        <end position="586"/>
    </location>
</feature>
<feature type="region of interest" description="Disordered" evidence="1">
    <location>
        <begin position="1"/>
        <end position="76"/>
    </location>
</feature>
<gene>
    <name evidence="3" type="ORF">F5891DRAFT_562530</name>
</gene>
<keyword evidence="2" id="KW-1133">Transmembrane helix</keyword>
<reference evidence="3" key="1">
    <citation type="journal article" date="2020" name="New Phytol.">
        <title>Comparative genomics reveals dynamic genome evolution in host specialist ectomycorrhizal fungi.</title>
        <authorList>
            <person name="Lofgren L.A."/>
            <person name="Nguyen N.H."/>
            <person name="Vilgalys R."/>
            <person name="Ruytinx J."/>
            <person name="Liao H.L."/>
            <person name="Branco S."/>
            <person name="Kuo A."/>
            <person name="LaButti K."/>
            <person name="Lipzen A."/>
            <person name="Andreopoulos W."/>
            <person name="Pangilinan J."/>
            <person name="Riley R."/>
            <person name="Hundley H."/>
            <person name="Na H."/>
            <person name="Barry K."/>
            <person name="Grigoriev I.V."/>
            <person name="Stajich J.E."/>
            <person name="Kennedy P.G."/>
        </authorList>
    </citation>
    <scope>NUCLEOTIDE SEQUENCE</scope>
    <source>
        <strain evidence="3">FC203</strain>
    </source>
</reference>
<comment type="caution">
    <text evidence="3">The sequence shown here is derived from an EMBL/GenBank/DDBJ whole genome shotgun (WGS) entry which is preliminary data.</text>
</comment>
<feature type="region of interest" description="Disordered" evidence="1">
    <location>
        <begin position="233"/>
        <end position="290"/>
    </location>
</feature>
<dbReference type="EMBL" id="JABBWK010000050">
    <property type="protein sequence ID" value="KAG1896980.1"/>
    <property type="molecule type" value="Genomic_DNA"/>
</dbReference>
<proteinExistence type="predicted"/>
<protein>
    <submittedName>
        <fullName evidence="3">Uncharacterized protein</fullName>
    </submittedName>
</protein>
<dbReference type="RefSeq" id="XP_041222556.1">
    <property type="nucleotide sequence ID" value="XM_041372276.1"/>
</dbReference>
<evidence type="ECO:0000256" key="1">
    <source>
        <dbReference type="SAM" id="MobiDB-lite"/>
    </source>
</evidence>
<name>A0AAD4DZJ1_9AGAM</name>
<feature type="transmembrane region" description="Helical" evidence="2">
    <location>
        <begin position="335"/>
        <end position="354"/>
    </location>
</feature>
<organism evidence="3 4">
    <name type="scientific">Suillus fuscotomentosus</name>
    <dbReference type="NCBI Taxonomy" id="1912939"/>
    <lineage>
        <taxon>Eukaryota</taxon>
        <taxon>Fungi</taxon>
        <taxon>Dikarya</taxon>
        <taxon>Basidiomycota</taxon>
        <taxon>Agaricomycotina</taxon>
        <taxon>Agaricomycetes</taxon>
        <taxon>Agaricomycetidae</taxon>
        <taxon>Boletales</taxon>
        <taxon>Suillineae</taxon>
        <taxon>Suillaceae</taxon>
        <taxon>Suillus</taxon>
    </lineage>
</organism>
<evidence type="ECO:0000313" key="4">
    <source>
        <dbReference type="Proteomes" id="UP001195769"/>
    </source>
</evidence>
<feature type="transmembrane region" description="Helical" evidence="2">
    <location>
        <begin position="366"/>
        <end position="385"/>
    </location>
</feature>
<feature type="compositionally biased region" description="Low complexity" evidence="1">
    <location>
        <begin position="25"/>
        <end position="36"/>
    </location>
</feature>
<sequence length="751" mass="79688">MHRRKSSKEDVDDGDMSVLIPDNEPTTAPTLTAAPASLRQPQLGPGIPARQPTGRRPPSISLNSPPSSPFRASHGRVRSISSGPFMPPVPSPLANTFHVPLHPFEPGQLDDPPEGLRGHGRRHNRMHSRNLSIFFPRSHATISEDLPADVESASNINSQSQIDLHIPASQSEPLQIGHDHTASFSFGSSGSISKSNSAGAVPASVTARRGHHHKHSLSHNFFSFLDPVRQSQPVTKPEELHTAPTPAPMSPWSSVSNVQGGEGVSSSKVEFTTGTSSRSSSASPASSPSPYHNQFSWNLSKDGLLARVACMLQFCLGGLVWVRGQAIGSLACTGLGYWVVFDAFGIAAGGPLLGRNKGGFGPARTQTTLLFAQCVYLMFAGVYVAKEAVEHILLSAGHGHGHGRPSPSLSSAASMLGSNASLNAAGGITRGLGLHGASEMGNDGHHHHWGDERPEMLGLCYPLGLVIMVLLSLLATSIAFEHHDVLVRVTNKHMHLPSPLSLFQHPRLHPSFSVPGRGQAQAPWERILRNPYALPPILFCVAILGGEMVLNVAHYTPFDLSLATLQVIVTTHVAYAACIVLGGVLLQTAPAASFVMSAGGVGGIGTKGTGISAKGINTLESQMESFWRVVREIERHEHVTSLPAPHVWQVCPLGQGEMRSSGLQSAPGSAFSAAFPSTPRSALSRSDSSPSSDSPRGPEPQLIITLSPHVPSSLCDEEVLKFTRWACERVRGAFVGDGAKGVEVCVGILRE</sequence>
<keyword evidence="4" id="KW-1185">Reference proteome</keyword>
<dbReference type="Proteomes" id="UP001195769">
    <property type="component" value="Unassembled WGS sequence"/>
</dbReference>
<keyword evidence="2" id="KW-0812">Transmembrane</keyword>
<feature type="compositionally biased region" description="Low complexity" evidence="1">
    <location>
        <begin position="276"/>
        <end position="290"/>
    </location>
</feature>
<feature type="compositionally biased region" description="Low complexity" evidence="1">
    <location>
        <begin position="665"/>
        <end position="695"/>
    </location>
</feature>
<dbReference type="AlphaFoldDB" id="A0AAD4DZJ1"/>
<feature type="transmembrane region" description="Helical" evidence="2">
    <location>
        <begin position="456"/>
        <end position="480"/>
    </location>
</feature>
<feature type="region of interest" description="Disordered" evidence="1">
    <location>
        <begin position="659"/>
        <end position="702"/>
    </location>
</feature>
<accession>A0AAD4DZJ1</accession>
<feature type="transmembrane region" description="Helical" evidence="2">
    <location>
        <begin position="532"/>
        <end position="553"/>
    </location>
</feature>
<feature type="compositionally biased region" description="Polar residues" evidence="1">
    <location>
        <begin position="251"/>
        <end position="275"/>
    </location>
</feature>
<dbReference type="GeneID" id="64666574"/>